<evidence type="ECO:0000256" key="1">
    <source>
        <dbReference type="SAM" id="Coils"/>
    </source>
</evidence>
<dbReference type="Pfam" id="PF07508">
    <property type="entry name" value="Recombinase"/>
    <property type="match status" value="1"/>
</dbReference>
<feature type="domain" description="Recombinase" evidence="4">
    <location>
        <begin position="164"/>
        <end position="269"/>
    </location>
</feature>
<protein>
    <recommendedName>
        <fullName evidence="7">Recombinase domain-containing protein</fullName>
    </recommendedName>
</protein>
<keyword evidence="6" id="KW-1185">Reference proteome</keyword>
<feature type="domain" description="Resolvase/invertase-type recombinase catalytic" evidence="3">
    <location>
        <begin position="12"/>
        <end position="157"/>
    </location>
</feature>
<gene>
    <name evidence="5" type="ORF">HMPREF0045_00070</name>
</gene>
<dbReference type="InterPro" id="IPR038109">
    <property type="entry name" value="DNA_bind_recomb_sf"/>
</dbReference>
<proteinExistence type="predicted"/>
<dbReference type="AlphaFoldDB" id="G9PDI7"/>
<dbReference type="Pfam" id="PF00239">
    <property type="entry name" value="Resolvase"/>
    <property type="match status" value="1"/>
</dbReference>
<dbReference type="Pfam" id="PF13408">
    <property type="entry name" value="Zn_ribbon_recom"/>
    <property type="match status" value="1"/>
</dbReference>
<dbReference type="EMBL" id="ACRN01000001">
    <property type="protein sequence ID" value="EHM89405.1"/>
    <property type="molecule type" value="Genomic_DNA"/>
</dbReference>
<evidence type="ECO:0008006" key="7">
    <source>
        <dbReference type="Google" id="ProtNLM"/>
    </source>
</evidence>
<dbReference type="Proteomes" id="UP000003822">
    <property type="component" value="Unassembled WGS sequence"/>
</dbReference>
<dbReference type="PANTHER" id="PTHR30461">
    <property type="entry name" value="DNA-INVERTASE FROM LAMBDOID PROPHAGE"/>
    <property type="match status" value="1"/>
</dbReference>
<dbReference type="InterPro" id="IPR011109">
    <property type="entry name" value="DNA_bind_recombinase_dom"/>
</dbReference>
<evidence type="ECO:0000256" key="2">
    <source>
        <dbReference type="SAM" id="MobiDB-lite"/>
    </source>
</evidence>
<dbReference type="PATRIC" id="fig|435830.3.peg.70"/>
<dbReference type="HOGENOM" id="CLU_010686_18_11_11"/>
<dbReference type="GO" id="GO:0003677">
    <property type="term" value="F:DNA binding"/>
    <property type="evidence" value="ECO:0007669"/>
    <property type="project" value="InterPro"/>
</dbReference>
<evidence type="ECO:0000313" key="5">
    <source>
        <dbReference type="EMBL" id="EHM89405.1"/>
    </source>
</evidence>
<dbReference type="InterPro" id="IPR025827">
    <property type="entry name" value="Zn_ribbon_recom_dom"/>
</dbReference>
<dbReference type="InterPro" id="IPR036162">
    <property type="entry name" value="Resolvase-like_N_sf"/>
</dbReference>
<feature type="compositionally biased region" description="Polar residues" evidence="2">
    <location>
        <begin position="532"/>
        <end position="546"/>
    </location>
</feature>
<feature type="region of interest" description="Disordered" evidence="2">
    <location>
        <begin position="511"/>
        <end position="546"/>
    </location>
</feature>
<evidence type="ECO:0000313" key="6">
    <source>
        <dbReference type="Proteomes" id="UP000003822"/>
    </source>
</evidence>
<evidence type="ECO:0000259" key="4">
    <source>
        <dbReference type="PROSITE" id="PS51737"/>
    </source>
</evidence>
<accession>G9PDI7</accession>
<dbReference type="Gene3D" id="3.40.50.1390">
    <property type="entry name" value="Resolvase, N-terminal catalytic domain"/>
    <property type="match status" value="1"/>
</dbReference>
<dbReference type="InterPro" id="IPR006119">
    <property type="entry name" value="Resolv_N"/>
</dbReference>
<evidence type="ECO:0000259" key="3">
    <source>
        <dbReference type="PROSITE" id="PS51736"/>
    </source>
</evidence>
<dbReference type="SMART" id="SM00857">
    <property type="entry name" value="Resolvase"/>
    <property type="match status" value="1"/>
</dbReference>
<dbReference type="eggNOG" id="COG1961">
    <property type="taxonomic scope" value="Bacteria"/>
</dbReference>
<dbReference type="PANTHER" id="PTHR30461:SF23">
    <property type="entry name" value="DNA RECOMBINASE-RELATED"/>
    <property type="match status" value="1"/>
</dbReference>
<dbReference type="Gene3D" id="3.90.1750.20">
    <property type="entry name" value="Putative Large Serine Recombinase, Chain B, Domain 2"/>
    <property type="match status" value="1"/>
</dbReference>
<organism evidence="5 6">
    <name type="scientific">Actinomyces graevenitzii C83</name>
    <dbReference type="NCBI Taxonomy" id="435830"/>
    <lineage>
        <taxon>Bacteria</taxon>
        <taxon>Bacillati</taxon>
        <taxon>Actinomycetota</taxon>
        <taxon>Actinomycetes</taxon>
        <taxon>Actinomycetales</taxon>
        <taxon>Actinomycetaceae</taxon>
        <taxon>Actinomyces</taxon>
    </lineage>
</organism>
<name>G9PDI7_9ACTO</name>
<dbReference type="PROSITE" id="PS51737">
    <property type="entry name" value="RECOMBINASE_DNA_BIND"/>
    <property type="match status" value="1"/>
</dbReference>
<dbReference type="SUPFAM" id="SSF53041">
    <property type="entry name" value="Resolvase-like"/>
    <property type="match status" value="1"/>
</dbReference>
<dbReference type="CDD" id="cd00338">
    <property type="entry name" value="Ser_Recombinase"/>
    <property type="match status" value="1"/>
</dbReference>
<comment type="caution">
    <text evidence="5">The sequence shown here is derived from an EMBL/GenBank/DDBJ whole genome shotgun (WGS) entry which is preliminary data.</text>
</comment>
<keyword evidence="1" id="KW-0175">Coiled coil</keyword>
<dbReference type="GO" id="GO:0000150">
    <property type="term" value="F:DNA strand exchange activity"/>
    <property type="evidence" value="ECO:0007669"/>
    <property type="project" value="InterPro"/>
</dbReference>
<dbReference type="STRING" id="435830.HMPREF0045_00070"/>
<dbReference type="PROSITE" id="PS51736">
    <property type="entry name" value="RECOMBINASES_3"/>
    <property type="match status" value="1"/>
</dbReference>
<feature type="coiled-coil region" evidence="1">
    <location>
        <begin position="378"/>
        <end position="432"/>
    </location>
</feature>
<reference evidence="5 6" key="1">
    <citation type="submission" date="2011-10" db="EMBL/GenBank/DDBJ databases">
        <title>The Genome Sequence of Actinomyces graevenitzii C83.</title>
        <authorList>
            <consortium name="The Broad Institute Genome Sequencing Platform"/>
            <consortium name="The Broad Institute Genome Sequencing Center for Infectious Disease"/>
            <person name="Earl A."/>
            <person name="Ward D."/>
            <person name="Feldgarden M."/>
            <person name="Gevers D."/>
            <person name="Sibley C.D."/>
            <person name="Field T.R."/>
            <person name="Grinwis M."/>
            <person name="Eshaghurshan C.S."/>
            <person name="Surette M.G."/>
            <person name="Young S.K."/>
            <person name="Zeng Q."/>
            <person name="Gargeya S."/>
            <person name="Fitzgerald M."/>
            <person name="Haas B."/>
            <person name="Abouelleil A."/>
            <person name="Alvarado L."/>
            <person name="Arachchi H.M."/>
            <person name="Berlin A."/>
            <person name="Brown A."/>
            <person name="Chapman S.B."/>
            <person name="Chen Z."/>
            <person name="Dunbar C."/>
            <person name="Freedman E."/>
            <person name="Gearin G."/>
            <person name="Goldberg J."/>
            <person name="Griggs A."/>
            <person name="Gujja S."/>
            <person name="Heiman D."/>
            <person name="Howarth C."/>
            <person name="Larson L."/>
            <person name="Lui A."/>
            <person name="MacDonald P.J.P."/>
            <person name="Montmayeur A."/>
            <person name="Murphy C."/>
            <person name="Neiman D."/>
            <person name="Pearson M."/>
            <person name="Priest M."/>
            <person name="Roberts A."/>
            <person name="Saif S."/>
            <person name="Shea T."/>
            <person name="Shenoy N."/>
            <person name="Sisk P."/>
            <person name="Stolte C."/>
            <person name="Sykes S."/>
            <person name="Wortman J."/>
            <person name="Nusbaum C."/>
            <person name="Birren B."/>
        </authorList>
    </citation>
    <scope>NUCLEOTIDE SEQUENCE [LARGE SCALE GENOMIC DNA]</scope>
    <source>
        <strain evidence="5 6">C83</strain>
    </source>
</reference>
<dbReference type="InterPro" id="IPR050639">
    <property type="entry name" value="SSR_resolvase"/>
</dbReference>
<sequence length="546" mass="61731">MKLHSEYNDNQMVVAYYRYSSSSQNEASIEQQREMVQRWAKSQGLVVVNEYEDAAKTGTNADRPGYQLMLRELPKIRPAYVAVWKNDRLARDRAELVLVKQAIRSIGARVHYIEGISPTDSPDSVLVEGVADAFAEYYSLQLSANIRRGQRYNAERALSNGHKIFGFTVDQDKRYIPDPETAPIVTQIFHDYASGVSMQKICNQLNAQGIRTTRGYRFTPKNLNKMLKNRAYIGEYAYGGHVHEDGMPRLVDDLTFNEVQRRFAINKRRGAKTKAELAAQGENAPDYWLTGRAYCLTCGGPMEGVSGTSKTGKTYRYYYCLNQRKKKCSAKTVRKDEIEVRIQEIVASFLADPEMLASLAVDLADHYQKTHGRGDDILKALEARRADVERKLANFVKAISQGIFNDTTAEAMRSLEEQKRELDAAIQAEHVKATLYEDEASIGAFYKRFAEATIDTPETRDQLFEYFVDKVFIGREQIIIASYFHDSAAPIEFEDLEEALTSGHRAGEVRTYARKRKFDTSPSGGDAGNRTPVRQQCNRTSPGAVC</sequence>